<evidence type="ECO:0000313" key="2">
    <source>
        <dbReference type="Proteomes" id="UP000565724"/>
    </source>
</evidence>
<keyword evidence="2" id="KW-1185">Reference proteome</keyword>
<comment type="caution">
    <text evidence="1">The sequence shown here is derived from an EMBL/GenBank/DDBJ whole genome shotgun (WGS) entry which is preliminary data.</text>
</comment>
<sequence length="821" mass="85383">MSAAGQGTGAVPQARVESVAGALLALLPAHLRTTDLAAGGALHALVEVLAGSLAEVDAHLQELYDAAFAETAGEAGLEAIARLVGASPLRPPPGAAGGWQRAYVANTVRYRRGKGTARVIEALAGDVTGLPAVAVEYYQRLVRTSHLLDVRPDRPGTAMLVPGETAMRAGGAFDLLPRLLDVRPVGTARRGRPAGRHGIEAVGVHVLRPAVTHYPAPTHDPVPAAALAAVPPARPWVIGGVTHAGYFQLAAQPGAVLRMFAADRRADADGRRLGWPDLPDRLQRLPLHLETDELRRAGLEGRDPRLGDRPWFDTAGHPFTVFLRRDGDAGFTRVPAAEVRIVNLEKPPSPPGARPAGAVTSTWYEPGPTPHTEAHTVTVAVDPVTGRVLTPEPPNNVAEVAEIRVAHAVGRGRAIGAGPQDRNDDGHPFEIRDGAGARDLLWVVDATAPAGGSAESGGRVVGSLASALTEAAASAAGRRALVLLVRCDRETASAPGATIDVTVPPESHLHLVAAQWRRPRVLPGVPGDPDLRGFVVRRERRFTLDAPVRVVRGTGGAGLRPGRLVLDGLELTGGLTVGTESLAELELRHVTVRSPGAVAVAVKGPATGIHLLVDSAIVGPVATTGTAVTGRLTVTDSVVTADGAALPALAAADLDLVLCNVTVLGATSARSLEATSTVFAEPVKVTRRQSGCVRYSSVPDGSSTPRTFRCQPALALAAASSGPTGRLSKTEAELVRLSVRPVFMDVSADEPTLAMLHPLCPDAIRSGGQDDAEMGAFARAAFGVAVDNVSSLFPEYLPFALAARVLDDTRSGSVASRRNRP</sequence>
<gene>
    <name evidence="1" type="ORF">HP550_20320</name>
</gene>
<protein>
    <submittedName>
        <fullName evidence="1">Uncharacterized protein</fullName>
    </submittedName>
</protein>
<dbReference type="RefSeq" id="WP_175349514.1">
    <property type="nucleotide sequence ID" value="NZ_JABMCI010000071.1"/>
</dbReference>
<dbReference type="AlphaFoldDB" id="A0A7Y6DYG5"/>
<accession>A0A7Y6DYG5</accession>
<proteinExistence type="predicted"/>
<dbReference type="EMBL" id="JABMCI010000071">
    <property type="protein sequence ID" value="NUU19596.1"/>
    <property type="molecule type" value="Genomic_DNA"/>
</dbReference>
<organism evidence="1 2">
    <name type="scientific">Cellulomonas humilata</name>
    <dbReference type="NCBI Taxonomy" id="144055"/>
    <lineage>
        <taxon>Bacteria</taxon>
        <taxon>Bacillati</taxon>
        <taxon>Actinomycetota</taxon>
        <taxon>Actinomycetes</taxon>
        <taxon>Micrococcales</taxon>
        <taxon>Cellulomonadaceae</taxon>
        <taxon>Cellulomonas</taxon>
    </lineage>
</organism>
<reference evidence="1 2" key="1">
    <citation type="submission" date="2020-05" db="EMBL/GenBank/DDBJ databases">
        <title>Genome Sequencing of Type Strains.</title>
        <authorList>
            <person name="Lemaire J.F."/>
            <person name="Inderbitzin P."/>
            <person name="Gregorio O.A."/>
            <person name="Collins S.B."/>
            <person name="Wespe N."/>
            <person name="Knight-Connoni V."/>
        </authorList>
    </citation>
    <scope>NUCLEOTIDE SEQUENCE [LARGE SCALE GENOMIC DNA]</scope>
    <source>
        <strain evidence="1 2">ATCC 25174</strain>
    </source>
</reference>
<name>A0A7Y6DYG5_9CELL</name>
<evidence type="ECO:0000313" key="1">
    <source>
        <dbReference type="EMBL" id="NUU19596.1"/>
    </source>
</evidence>
<dbReference type="Proteomes" id="UP000565724">
    <property type="component" value="Unassembled WGS sequence"/>
</dbReference>